<reference evidence="1 2" key="1">
    <citation type="journal article" date="2009" name="Proc. Natl. Acad. Sci. U.S.A.">
        <title>Biogeography of the Sulfolobus islandicus pan-genome.</title>
        <authorList>
            <person name="Reno M.L."/>
            <person name="Held N.L."/>
            <person name="Fields C.J."/>
            <person name="Burke P.V."/>
            <person name="Whitaker R.J."/>
        </authorList>
    </citation>
    <scope>NUCLEOTIDE SEQUENCE [LARGE SCALE GENOMIC DNA]</scope>
    <source>
        <strain evidence="1 2">M.16.27</strain>
    </source>
</reference>
<evidence type="ECO:0000313" key="2">
    <source>
        <dbReference type="Proteomes" id="UP000002307"/>
    </source>
</evidence>
<name>C3N202_SACI3</name>
<dbReference type="HOGENOM" id="CLU_189641_0_0_2"/>
<protein>
    <submittedName>
        <fullName evidence="1">Uncharacterized protein</fullName>
    </submittedName>
</protein>
<gene>
    <name evidence="1" type="ordered locus">M1627_0397</name>
</gene>
<proteinExistence type="predicted"/>
<dbReference type="AlphaFoldDB" id="C3N202"/>
<accession>C3N202</accession>
<sequence>MKVKVSYRIIEENTECIREDNEYYPFANDLILDIDLDEIELDYNDLISIVDEYFDDIIDILLSFHRKNIEKLLGGVNKNVSRM</sequence>
<dbReference type="EMBL" id="CP001401">
    <property type="protein sequence ID" value="ACP54412.1"/>
    <property type="molecule type" value="Genomic_DNA"/>
</dbReference>
<evidence type="ECO:0000313" key="1">
    <source>
        <dbReference type="EMBL" id="ACP54412.1"/>
    </source>
</evidence>
<organism evidence="1 2">
    <name type="scientific">Saccharolobus islandicus (strain M.16.27)</name>
    <name type="common">Sulfolobus islandicus</name>
    <dbReference type="NCBI Taxonomy" id="427318"/>
    <lineage>
        <taxon>Archaea</taxon>
        <taxon>Thermoproteota</taxon>
        <taxon>Thermoprotei</taxon>
        <taxon>Sulfolobales</taxon>
        <taxon>Sulfolobaceae</taxon>
        <taxon>Saccharolobus</taxon>
    </lineage>
</organism>
<dbReference type="GeneID" id="7812304"/>
<dbReference type="Proteomes" id="UP000002307">
    <property type="component" value="Chromosome"/>
</dbReference>
<dbReference type="KEGG" id="sim:M1627_0397"/>
<dbReference type="RefSeq" id="WP_012718399.1">
    <property type="nucleotide sequence ID" value="NC_012632.1"/>
</dbReference>